<dbReference type="EMBL" id="FNXY01000007">
    <property type="protein sequence ID" value="SEJ39647.1"/>
    <property type="molecule type" value="Genomic_DNA"/>
</dbReference>
<name>A0A1H6YL26_9BACT</name>
<evidence type="ECO:0000313" key="2">
    <source>
        <dbReference type="Proteomes" id="UP000199532"/>
    </source>
</evidence>
<reference evidence="1 2" key="1">
    <citation type="submission" date="2016-10" db="EMBL/GenBank/DDBJ databases">
        <authorList>
            <person name="de Groot N.N."/>
        </authorList>
    </citation>
    <scope>NUCLEOTIDE SEQUENCE [LARGE SCALE GENOMIC DNA]</scope>
    <source>
        <strain evidence="1 2">DSM 19938</strain>
    </source>
</reference>
<dbReference type="STRING" id="408657.SAMN04487995_4460"/>
<keyword evidence="2" id="KW-1185">Reference proteome</keyword>
<sequence>MKLALAGLGAQVPPNRKHVEIYFIQAGHCQKTAQQFYQHYSEKRWLNPDGKLIADWKRCAWQWIWNR</sequence>
<protein>
    <submittedName>
        <fullName evidence="1">Uncharacterized protein</fullName>
    </submittedName>
</protein>
<dbReference type="Proteomes" id="UP000199532">
    <property type="component" value="Unassembled WGS sequence"/>
</dbReference>
<gene>
    <name evidence="1" type="ORF">SAMN04487995_4460</name>
</gene>
<accession>A0A1H6YL26</accession>
<proteinExistence type="predicted"/>
<organism evidence="1 2">
    <name type="scientific">Dyadobacter koreensis</name>
    <dbReference type="NCBI Taxonomy" id="408657"/>
    <lineage>
        <taxon>Bacteria</taxon>
        <taxon>Pseudomonadati</taxon>
        <taxon>Bacteroidota</taxon>
        <taxon>Cytophagia</taxon>
        <taxon>Cytophagales</taxon>
        <taxon>Spirosomataceae</taxon>
        <taxon>Dyadobacter</taxon>
    </lineage>
</organism>
<dbReference type="AlphaFoldDB" id="A0A1H6YL26"/>
<evidence type="ECO:0000313" key="1">
    <source>
        <dbReference type="EMBL" id="SEJ39647.1"/>
    </source>
</evidence>